<dbReference type="AlphaFoldDB" id="A0AA38FLK2"/>
<evidence type="ECO:0000313" key="1">
    <source>
        <dbReference type="EMBL" id="KAH9306497.1"/>
    </source>
</evidence>
<reference evidence="1 2" key="1">
    <citation type="journal article" date="2021" name="Nat. Plants">
        <title>The Taxus genome provides insights into paclitaxel biosynthesis.</title>
        <authorList>
            <person name="Xiong X."/>
            <person name="Gou J."/>
            <person name="Liao Q."/>
            <person name="Li Y."/>
            <person name="Zhou Q."/>
            <person name="Bi G."/>
            <person name="Li C."/>
            <person name="Du R."/>
            <person name="Wang X."/>
            <person name="Sun T."/>
            <person name="Guo L."/>
            <person name="Liang H."/>
            <person name="Lu P."/>
            <person name="Wu Y."/>
            <person name="Zhang Z."/>
            <person name="Ro D.K."/>
            <person name="Shang Y."/>
            <person name="Huang S."/>
            <person name="Yan J."/>
        </authorList>
    </citation>
    <scope>NUCLEOTIDE SEQUENCE [LARGE SCALE GENOMIC DNA]</scope>
    <source>
        <strain evidence="1">Ta-2019</strain>
    </source>
</reference>
<protein>
    <recommendedName>
        <fullName evidence="3">Retrotransposon gag domain-containing protein</fullName>
    </recommendedName>
</protein>
<evidence type="ECO:0000313" key="2">
    <source>
        <dbReference type="Proteomes" id="UP000824469"/>
    </source>
</evidence>
<keyword evidence="2" id="KW-1185">Reference proteome</keyword>
<proteinExistence type="predicted"/>
<name>A0AA38FLK2_TAXCH</name>
<evidence type="ECO:0008006" key="3">
    <source>
        <dbReference type="Google" id="ProtNLM"/>
    </source>
</evidence>
<organism evidence="1 2">
    <name type="scientific">Taxus chinensis</name>
    <name type="common">Chinese yew</name>
    <name type="synonym">Taxus wallichiana var. chinensis</name>
    <dbReference type="NCBI Taxonomy" id="29808"/>
    <lineage>
        <taxon>Eukaryota</taxon>
        <taxon>Viridiplantae</taxon>
        <taxon>Streptophyta</taxon>
        <taxon>Embryophyta</taxon>
        <taxon>Tracheophyta</taxon>
        <taxon>Spermatophyta</taxon>
        <taxon>Pinopsida</taxon>
        <taxon>Pinidae</taxon>
        <taxon>Conifers II</taxon>
        <taxon>Cupressales</taxon>
        <taxon>Taxaceae</taxon>
        <taxon>Taxus</taxon>
    </lineage>
</organism>
<dbReference type="EMBL" id="JAHRHJ020000008">
    <property type="protein sequence ID" value="KAH9306497.1"/>
    <property type="molecule type" value="Genomic_DNA"/>
</dbReference>
<feature type="non-terminal residue" evidence="1">
    <location>
        <position position="1"/>
    </location>
</feature>
<dbReference type="PANTHER" id="PTHR34199:SF2">
    <property type="entry name" value="NUMOD3 MOTIF FAMILY PROTEIN, EXPRESSED"/>
    <property type="match status" value="1"/>
</dbReference>
<dbReference type="PANTHER" id="PTHR34199">
    <property type="entry name" value="NUMOD3 MOTIF FAMILY PROTEIN, EXPRESSED"/>
    <property type="match status" value="1"/>
</dbReference>
<comment type="caution">
    <text evidence="1">The sequence shown here is derived from an EMBL/GenBank/DDBJ whole genome shotgun (WGS) entry which is preliminary data.</text>
</comment>
<sequence>TIALISLRTRLAMQDPQIRKMLAEKASRPKSEETKMKIGMSVRMASLKRQQKKRLQETCLLEWKESIAEAARIGGDGAADTRIWASDIRGIAPFDWRCGAAPTTTAGTRVEAPLGDEEPIGGGRAFGAAGAQYTEAGEDQDTGSVIRDLLRLQPPTYTGSTDGFVVESWLLSLDSCFGLHSYESNVKARFAIHLLRDAADVWWRNEERKLHLTRETVTWEMFEERFRARYIVRAFCAEED</sequence>
<gene>
    <name evidence="1" type="ORF">KI387_010901</name>
</gene>
<dbReference type="Proteomes" id="UP000824469">
    <property type="component" value="Unassembled WGS sequence"/>
</dbReference>
<accession>A0AA38FLK2</accession>